<dbReference type="AlphaFoldDB" id="A0A1X7VCH8"/>
<dbReference type="Gene3D" id="1.10.510.10">
    <property type="entry name" value="Transferase(Phosphotransferase) domain 1"/>
    <property type="match status" value="1"/>
</dbReference>
<name>A0A1X7VCH8_AMPQE</name>
<dbReference type="SUPFAM" id="SSF56112">
    <property type="entry name" value="Protein kinase-like (PK-like)"/>
    <property type="match status" value="1"/>
</dbReference>
<dbReference type="GO" id="GO:0005524">
    <property type="term" value="F:ATP binding"/>
    <property type="evidence" value="ECO:0007669"/>
    <property type="project" value="UniProtKB-KW"/>
</dbReference>
<proteinExistence type="predicted"/>
<keyword evidence="2" id="KW-0547">Nucleotide-binding</keyword>
<dbReference type="InterPro" id="IPR000719">
    <property type="entry name" value="Prot_kinase_dom"/>
</dbReference>
<dbReference type="InParanoid" id="A0A1X7VCH8"/>
<protein>
    <recommendedName>
        <fullName evidence="5">Protein kinase domain-containing protein</fullName>
    </recommendedName>
</protein>
<dbReference type="OrthoDB" id="248923at2759"/>
<keyword evidence="1" id="KW-0808">Transferase</keyword>
<evidence type="ECO:0000313" key="6">
    <source>
        <dbReference type="EnsemblMetazoa" id="Aqu2.1.37222_001"/>
    </source>
</evidence>
<dbReference type="PANTHER" id="PTHR43671:SF106">
    <property type="entry name" value="NIMA-LIKE KINASE"/>
    <property type="match status" value="1"/>
</dbReference>
<dbReference type="GO" id="GO:0004674">
    <property type="term" value="F:protein serine/threonine kinase activity"/>
    <property type="evidence" value="ECO:0007669"/>
    <property type="project" value="TreeGrafter"/>
</dbReference>
<dbReference type="InterPro" id="IPR011009">
    <property type="entry name" value="Kinase-like_dom_sf"/>
</dbReference>
<evidence type="ECO:0000256" key="3">
    <source>
        <dbReference type="ARBA" id="ARBA00022777"/>
    </source>
</evidence>
<dbReference type="STRING" id="400682.A0A1X7VCH8"/>
<keyword evidence="3" id="KW-0418">Kinase</keyword>
<dbReference type="PANTHER" id="PTHR43671">
    <property type="entry name" value="SERINE/THREONINE-PROTEIN KINASE NEK"/>
    <property type="match status" value="1"/>
</dbReference>
<keyword evidence="4" id="KW-0067">ATP-binding</keyword>
<evidence type="ECO:0000256" key="4">
    <source>
        <dbReference type="ARBA" id="ARBA00022840"/>
    </source>
</evidence>
<evidence type="ECO:0000256" key="1">
    <source>
        <dbReference type="ARBA" id="ARBA00022679"/>
    </source>
</evidence>
<accession>A0A1X7VCH8</accession>
<evidence type="ECO:0000256" key="2">
    <source>
        <dbReference type="ARBA" id="ARBA00022741"/>
    </source>
</evidence>
<dbReference type="Pfam" id="PF00069">
    <property type="entry name" value="Pkinase"/>
    <property type="match status" value="1"/>
</dbReference>
<feature type="domain" description="Protein kinase" evidence="5">
    <location>
        <begin position="1"/>
        <end position="263"/>
    </location>
</feature>
<sequence length="658" mass="74557">MEYKYLDQLTDTTWLVQELASDSQYVTKKIECIDEMEANVYFNKMISYQKLKHSFLVPSKHIYIKWDEEDSAVYLCIISKYMPKGSLGQLLMSKRKDIQWLEKTLLLKWTGQLIEVLVYMHRQNYQHKRLNTNNVFLSENDTMCVGDSPPALRSSIKPGSLKWLAPELVDDDASPYGFSYDERSDIWSLGCIILEMATTGCLTDTGFLSLIYQLRINTEVLSKILKEVEAQYGSEISDLIQSMLRLNYHQRPLAIDLCYKPIIKDSLALYDSGLLKELDIITDDQDIIATKLSRNKFSVVEQCEVLKHLIQLLQGNDSISLKPVLQELIIGLSIAKTSSSNLICESLRVLHYGSDIDLLLSSDRYTDVFSLCIAAIELHSSDIKTVNSGLSLLNDITIKGHAGANNKLLSTGILLALMDTSKRHKESSCTLELVFKVLLNLVKPMSVLNASVSGEMVELTLSSLSSHIESSSLVLSGLSLLWESCRSVDVLTRITSTANNINLLSRILHEHIQNTDIILLVIKMTILICSEKDDLFFALVDLKVTPNGVAIIIGVIKHHALHEEIMEQTLALINIMTKHAHVDYHCLTTVGIKIIYYCHVSFSYTNTCTHTPLYYIYLHTLYSRDQTRADPEWLDGDIVKLYKFKLEKGIKRFCSWAA</sequence>
<organism evidence="6">
    <name type="scientific">Amphimedon queenslandica</name>
    <name type="common">Sponge</name>
    <dbReference type="NCBI Taxonomy" id="400682"/>
    <lineage>
        <taxon>Eukaryota</taxon>
        <taxon>Metazoa</taxon>
        <taxon>Porifera</taxon>
        <taxon>Demospongiae</taxon>
        <taxon>Heteroscleromorpha</taxon>
        <taxon>Haplosclerida</taxon>
        <taxon>Niphatidae</taxon>
        <taxon>Amphimedon</taxon>
    </lineage>
</organism>
<dbReference type="SMART" id="SM00220">
    <property type="entry name" value="S_TKc"/>
    <property type="match status" value="1"/>
</dbReference>
<dbReference type="InterPro" id="IPR050660">
    <property type="entry name" value="NEK_Ser/Thr_kinase"/>
</dbReference>
<dbReference type="PROSITE" id="PS50011">
    <property type="entry name" value="PROTEIN_KINASE_DOM"/>
    <property type="match status" value="1"/>
</dbReference>
<evidence type="ECO:0000259" key="5">
    <source>
        <dbReference type="PROSITE" id="PS50011"/>
    </source>
</evidence>
<dbReference type="EnsemblMetazoa" id="Aqu2.1.37222_001">
    <property type="protein sequence ID" value="Aqu2.1.37222_001"/>
    <property type="gene ID" value="Aqu2.1.37222"/>
</dbReference>
<reference evidence="6" key="1">
    <citation type="submission" date="2017-05" db="UniProtKB">
        <authorList>
            <consortium name="EnsemblMetazoa"/>
        </authorList>
    </citation>
    <scope>IDENTIFICATION</scope>
</reference>